<dbReference type="InterPro" id="IPR041535">
    <property type="entry name" value="VbhA"/>
</dbReference>
<protein>
    <submittedName>
        <fullName evidence="2">Antitoxin VbhA family protein</fullName>
    </submittedName>
</protein>
<dbReference type="InterPro" id="IPR033788">
    <property type="entry name" value="VbhA-like"/>
</dbReference>
<gene>
    <name evidence="2" type="ORF">ACFQT0_26865</name>
</gene>
<comment type="caution">
    <text evidence="2">The sequence shown here is derived from an EMBL/GenBank/DDBJ whole genome shotgun (WGS) entry which is preliminary data.</text>
</comment>
<evidence type="ECO:0000259" key="1">
    <source>
        <dbReference type="Pfam" id="PF18495"/>
    </source>
</evidence>
<evidence type="ECO:0000313" key="2">
    <source>
        <dbReference type="EMBL" id="MFC7670598.1"/>
    </source>
</evidence>
<dbReference type="CDD" id="cd11586">
    <property type="entry name" value="VbhA_like"/>
    <property type="match status" value="1"/>
</dbReference>
<dbReference type="RefSeq" id="WP_380206309.1">
    <property type="nucleotide sequence ID" value="NZ_JBHTEK010000003.1"/>
</dbReference>
<reference evidence="3" key="1">
    <citation type="journal article" date="2019" name="Int. J. Syst. Evol. Microbiol.">
        <title>The Global Catalogue of Microorganisms (GCM) 10K type strain sequencing project: providing services to taxonomists for standard genome sequencing and annotation.</title>
        <authorList>
            <consortium name="The Broad Institute Genomics Platform"/>
            <consortium name="The Broad Institute Genome Sequencing Center for Infectious Disease"/>
            <person name="Wu L."/>
            <person name="Ma J."/>
        </authorList>
    </citation>
    <scope>NUCLEOTIDE SEQUENCE [LARGE SCALE GENOMIC DNA]</scope>
    <source>
        <strain evidence="3">JCM 19635</strain>
    </source>
</reference>
<dbReference type="Pfam" id="PF18495">
    <property type="entry name" value="VbhA"/>
    <property type="match status" value="1"/>
</dbReference>
<dbReference type="EMBL" id="JBHTEK010000003">
    <property type="protein sequence ID" value="MFC7670598.1"/>
    <property type="molecule type" value="Genomic_DNA"/>
</dbReference>
<dbReference type="Proteomes" id="UP001596513">
    <property type="component" value="Unassembled WGS sequence"/>
</dbReference>
<keyword evidence="3" id="KW-1185">Reference proteome</keyword>
<evidence type="ECO:0000313" key="3">
    <source>
        <dbReference type="Proteomes" id="UP001596513"/>
    </source>
</evidence>
<name>A0ABW2UAM4_9BACT</name>
<proteinExistence type="predicted"/>
<feature type="domain" description="Antitoxin VbhA" evidence="1">
    <location>
        <begin position="33"/>
        <end position="61"/>
    </location>
</feature>
<accession>A0ABW2UAM4</accession>
<organism evidence="2 3">
    <name type="scientific">Hymenobacter humi</name>
    <dbReference type="NCBI Taxonomy" id="1411620"/>
    <lineage>
        <taxon>Bacteria</taxon>
        <taxon>Pseudomonadati</taxon>
        <taxon>Bacteroidota</taxon>
        <taxon>Cytophagia</taxon>
        <taxon>Cytophagales</taxon>
        <taxon>Hymenobacteraceae</taxon>
        <taxon>Hymenobacter</taxon>
    </lineage>
</organism>
<sequence>MEKTLYFSANEQTEQQRRDVVKFAVGVSLSQCRHPSPLLVTLQNQYIAGEIDLEQLSARLDTEYQPAPGPDPAAKYAAGEGPYVEPAQPYEPYLHFDESLAPLSL</sequence>